<organism evidence="7 8">
    <name type="scientific">Pristionchus mayeri</name>
    <dbReference type="NCBI Taxonomy" id="1317129"/>
    <lineage>
        <taxon>Eukaryota</taxon>
        <taxon>Metazoa</taxon>
        <taxon>Ecdysozoa</taxon>
        <taxon>Nematoda</taxon>
        <taxon>Chromadorea</taxon>
        <taxon>Rhabditida</taxon>
        <taxon>Rhabditina</taxon>
        <taxon>Diplogasteromorpha</taxon>
        <taxon>Diplogasteroidea</taxon>
        <taxon>Neodiplogasteridae</taxon>
        <taxon>Pristionchus</taxon>
    </lineage>
</organism>
<evidence type="ECO:0000256" key="4">
    <source>
        <dbReference type="ARBA" id="ARBA00022989"/>
    </source>
</evidence>
<dbReference type="PANTHER" id="PTHR22945">
    <property type="entry name" value="SERPENTINE RECEPTOR, CLASS D DELTA"/>
    <property type="match status" value="1"/>
</dbReference>
<feature type="transmembrane region" description="Helical" evidence="6">
    <location>
        <begin position="7"/>
        <end position="34"/>
    </location>
</feature>
<feature type="non-terminal residue" evidence="7">
    <location>
        <position position="315"/>
    </location>
</feature>
<evidence type="ECO:0000256" key="3">
    <source>
        <dbReference type="ARBA" id="ARBA00022692"/>
    </source>
</evidence>
<keyword evidence="8" id="KW-1185">Reference proteome</keyword>
<evidence type="ECO:0000313" key="7">
    <source>
        <dbReference type="EMBL" id="GMR38611.1"/>
    </source>
</evidence>
<keyword evidence="5 6" id="KW-0472">Membrane</keyword>
<evidence type="ECO:0008006" key="9">
    <source>
        <dbReference type="Google" id="ProtNLM"/>
    </source>
</evidence>
<feature type="transmembrane region" description="Helical" evidence="6">
    <location>
        <begin position="236"/>
        <end position="257"/>
    </location>
</feature>
<dbReference type="GO" id="GO:0016020">
    <property type="term" value="C:membrane"/>
    <property type="evidence" value="ECO:0007669"/>
    <property type="project" value="UniProtKB-SubCell"/>
</dbReference>
<accession>A0AAN4ZD42</accession>
<proteinExistence type="inferred from homology"/>
<dbReference type="InterPro" id="IPR050920">
    <property type="entry name" value="Nematode_rcpt-like_delta"/>
</dbReference>
<name>A0AAN4ZD42_9BILA</name>
<feature type="transmembrane region" description="Helical" evidence="6">
    <location>
        <begin position="100"/>
        <end position="118"/>
    </location>
</feature>
<comment type="subcellular location">
    <subcellularLocation>
        <location evidence="1">Membrane</location>
        <topology evidence="1">Multi-pass membrane protein</topology>
    </subcellularLocation>
</comment>
<evidence type="ECO:0000256" key="6">
    <source>
        <dbReference type="SAM" id="Phobius"/>
    </source>
</evidence>
<gene>
    <name evidence="7" type="ORF">PMAYCL1PPCAC_08806</name>
</gene>
<evidence type="ECO:0000256" key="1">
    <source>
        <dbReference type="ARBA" id="ARBA00004141"/>
    </source>
</evidence>
<dbReference type="SUPFAM" id="SSF81321">
    <property type="entry name" value="Family A G protein-coupled receptor-like"/>
    <property type="match status" value="1"/>
</dbReference>
<comment type="caution">
    <text evidence="7">The sequence shown here is derived from an EMBL/GenBank/DDBJ whole genome shotgun (WGS) entry which is preliminary data.</text>
</comment>
<feature type="transmembrane region" description="Helical" evidence="6">
    <location>
        <begin position="173"/>
        <end position="205"/>
    </location>
</feature>
<evidence type="ECO:0000256" key="2">
    <source>
        <dbReference type="ARBA" id="ARBA00009166"/>
    </source>
</evidence>
<dbReference type="PANTHER" id="PTHR22945:SF40">
    <property type="entry name" value="SERPENTINE RECEPTOR, CLASS D (DELTA)-RELATED"/>
    <property type="match status" value="1"/>
</dbReference>
<dbReference type="AlphaFoldDB" id="A0AAN4ZD42"/>
<sequence>MSSAEFNIIIVLHSLFFGVSVVLNGFLLFCILRFTPKSTFSFSIVMAVHAFWDLAGTTSCFLSMSRILNLETRIVLISHGPCILYSTRLCYLAYDGYLSSAAAVFYTNMCSFRVRFFILRDGSIKTSHVVKLLLLFVGPHNMALFIGLAVSQIPDVEAASLIEKYTDYNTTGLIITGTLPITSIGVGYAHFLCVFFILPALFIVWKLRSHTVSTLNSVAPNMSANTVQMQKRFVKLLTLQAMTPLLPVASAFAYVFKQSLQIHHPVLEASDQMYAELPAIVNPLIVFCYLPTYSRVFRDLLKRFKNPALIGVASI</sequence>
<dbReference type="EMBL" id="BTRK01000002">
    <property type="protein sequence ID" value="GMR38611.1"/>
    <property type="molecule type" value="Genomic_DNA"/>
</dbReference>
<keyword evidence="4 6" id="KW-1133">Transmembrane helix</keyword>
<feature type="transmembrane region" description="Helical" evidence="6">
    <location>
        <begin position="277"/>
        <end position="296"/>
    </location>
</feature>
<comment type="similarity">
    <text evidence="2">Belongs to the nematode receptor-like protein srd family.</text>
</comment>
<dbReference type="Pfam" id="PF10317">
    <property type="entry name" value="7TM_GPCR_Srd"/>
    <property type="match status" value="1"/>
</dbReference>
<keyword evidence="3 6" id="KW-0812">Transmembrane</keyword>
<reference evidence="8" key="1">
    <citation type="submission" date="2022-10" db="EMBL/GenBank/DDBJ databases">
        <title>Genome assembly of Pristionchus species.</title>
        <authorList>
            <person name="Yoshida K."/>
            <person name="Sommer R.J."/>
        </authorList>
    </citation>
    <scope>NUCLEOTIDE SEQUENCE [LARGE SCALE GENOMIC DNA]</scope>
    <source>
        <strain evidence="8">RS5460</strain>
    </source>
</reference>
<dbReference type="Proteomes" id="UP001328107">
    <property type="component" value="Unassembled WGS sequence"/>
</dbReference>
<dbReference type="InterPro" id="IPR019421">
    <property type="entry name" value="7TM_GPCR_serpentine_rcpt_Srd"/>
</dbReference>
<feature type="transmembrane region" description="Helical" evidence="6">
    <location>
        <begin position="40"/>
        <end position="62"/>
    </location>
</feature>
<evidence type="ECO:0000256" key="5">
    <source>
        <dbReference type="ARBA" id="ARBA00023136"/>
    </source>
</evidence>
<feature type="transmembrane region" description="Helical" evidence="6">
    <location>
        <begin position="130"/>
        <end position="153"/>
    </location>
</feature>
<protein>
    <recommendedName>
        <fullName evidence="9">G protein-coupled receptor</fullName>
    </recommendedName>
</protein>
<evidence type="ECO:0000313" key="8">
    <source>
        <dbReference type="Proteomes" id="UP001328107"/>
    </source>
</evidence>
<dbReference type="Gene3D" id="1.20.1070.10">
    <property type="entry name" value="Rhodopsin 7-helix transmembrane proteins"/>
    <property type="match status" value="1"/>
</dbReference>